<sequence>MGAFENSFKCQTISDKHEANSPVRADIKGHPERGGCNNTHL</sequence>
<organism evidence="2">
    <name type="scientific">Arundo donax</name>
    <name type="common">Giant reed</name>
    <name type="synonym">Donax arundinaceus</name>
    <dbReference type="NCBI Taxonomy" id="35708"/>
    <lineage>
        <taxon>Eukaryota</taxon>
        <taxon>Viridiplantae</taxon>
        <taxon>Streptophyta</taxon>
        <taxon>Embryophyta</taxon>
        <taxon>Tracheophyta</taxon>
        <taxon>Spermatophyta</taxon>
        <taxon>Magnoliopsida</taxon>
        <taxon>Liliopsida</taxon>
        <taxon>Poales</taxon>
        <taxon>Poaceae</taxon>
        <taxon>PACMAD clade</taxon>
        <taxon>Arundinoideae</taxon>
        <taxon>Arundineae</taxon>
        <taxon>Arundo</taxon>
    </lineage>
</organism>
<feature type="region of interest" description="Disordered" evidence="1">
    <location>
        <begin position="1"/>
        <end position="41"/>
    </location>
</feature>
<reference evidence="2" key="1">
    <citation type="submission" date="2014-09" db="EMBL/GenBank/DDBJ databases">
        <authorList>
            <person name="Magalhaes I.L.F."/>
            <person name="Oliveira U."/>
            <person name="Santos F.R."/>
            <person name="Vidigal T.H.D.A."/>
            <person name="Brescovit A.D."/>
            <person name="Santos A.J."/>
        </authorList>
    </citation>
    <scope>NUCLEOTIDE SEQUENCE</scope>
    <source>
        <tissue evidence="2">Shoot tissue taken approximately 20 cm above the soil surface</tissue>
    </source>
</reference>
<protein>
    <submittedName>
        <fullName evidence="2">Uncharacterized protein</fullName>
    </submittedName>
</protein>
<reference evidence="2" key="2">
    <citation type="journal article" date="2015" name="Data Brief">
        <title>Shoot transcriptome of the giant reed, Arundo donax.</title>
        <authorList>
            <person name="Barrero R.A."/>
            <person name="Guerrero F.D."/>
            <person name="Moolhuijzen P."/>
            <person name="Goolsby J.A."/>
            <person name="Tidwell J."/>
            <person name="Bellgard S.E."/>
            <person name="Bellgard M.I."/>
        </authorList>
    </citation>
    <scope>NUCLEOTIDE SEQUENCE</scope>
    <source>
        <tissue evidence="2">Shoot tissue taken approximately 20 cm above the soil surface</tissue>
    </source>
</reference>
<dbReference type="AlphaFoldDB" id="A0A0A8YTB7"/>
<accession>A0A0A8YTB7</accession>
<evidence type="ECO:0000256" key="1">
    <source>
        <dbReference type="SAM" id="MobiDB-lite"/>
    </source>
</evidence>
<feature type="compositionally biased region" description="Basic and acidic residues" evidence="1">
    <location>
        <begin position="14"/>
        <end position="33"/>
    </location>
</feature>
<evidence type="ECO:0000313" key="2">
    <source>
        <dbReference type="EMBL" id="JAD25822.1"/>
    </source>
</evidence>
<name>A0A0A8YTB7_ARUDO</name>
<proteinExistence type="predicted"/>
<dbReference type="EMBL" id="GBRH01272073">
    <property type="protein sequence ID" value="JAD25822.1"/>
    <property type="molecule type" value="Transcribed_RNA"/>
</dbReference>